<dbReference type="EMBL" id="LXQA011388888">
    <property type="protein sequence ID" value="MCI95506.1"/>
    <property type="molecule type" value="Genomic_DNA"/>
</dbReference>
<evidence type="ECO:0000313" key="1">
    <source>
        <dbReference type="EMBL" id="MCI95506.1"/>
    </source>
</evidence>
<proteinExistence type="predicted"/>
<protein>
    <submittedName>
        <fullName evidence="1">Uncharacterized protein</fullName>
    </submittedName>
</protein>
<accession>A0A392W531</accession>
<feature type="non-terminal residue" evidence="1">
    <location>
        <position position="1"/>
    </location>
</feature>
<dbReference type="Proteomes" id="UP000265520">
    <property type="component" value="Unassembled WGS sequence"/>
</dbReference>
<dbReference type="AlphaFoldDB" id="A0A392W531"/>
<comment type="caution">
    <text evidence="1">The sequence shown here is derived from an EMBL/GenBank/DDBJ whole genome shotgun (WGS) entry which is preliminary data.</text>
</comment>
<organism evidence="1 2">
    <name type="scientific">Trifolium medium</name>
    <dbReference type="NCBI Taxonomy" id="97028"/>
    <lineage>
        <taxon>Eukaryota</taxon>
        <taxon>Viridiplantae</taxon>
        <taxon>Streptophyta</taxon>
        <taxon>Embryophyta</taxon>
        <taxon>Tracheophyta</taxon>
        <taxon>Spermatophyta</taxon>
        <taxon>Magnoliopsida</taxon>
        <taxon>eudicotyledons</taxon>
        <taxon>Gunneridae</taxon>
        <taxon>Pentapetalae</taxon>
        <taxon>rosids</taxon>
        <taxon>fabids</taxon>
        <taxon>Fabales</taxon>
        <taxon>Fabaceae</taxon>
        <taxon>Papilionoideae</taxon>
        <taxon>50 kb inversion clade</taxon>
        <taxon>NPAAA clade</taxon>
        <taxon>Hologalegina</taxon>
        <taxon>IRL clade</taxon>
        <taxon>Trifolieae</taxon>
        <taxon>Trifolium</taxon>
    </lineage>
</organism>
<keyword evidence="2" id="KW-1185">Reference proteome</keyword>
<reference evidence="1 2" key="1">
    <citation type="journal article" date="2018" name="Front. Plant Sci.">
        <title>Red Clover (Trifolium pratense) and Zigzag Clover (T. medium) - A Picture of Genomic Similarities and Differences.</title>
        <authorList>
            <person name="Dluhosova J."/>
            <person name="Istvanek J."/>
            <person name="Nedelnik J."/>
            <person name="Repkova J."/>
        </authorList>
    </citation>
    <scope>NUCLEOTIDE SEQUENCE [LARGE SCALE GENOMIC DNA]</scope>
    <source>
        <strain evidence="2">cv. 10/8</strain>
        <tissue evidence="1">Leaf</tissue>
    </source>
</reference>
<evidence type="ECO:0000313" key="2">
    <source>
        <dbReference type="Proteomes" id="UP000265520"/>
    </source>
</evidence>
<sequence>LSRENEAHQTLGNVVSFAENSWKVNWT</sequence>
<name>A0A392W531_9FABA</name>